<keyword evidence="2" id="KW-0274">FAD</keyword>
<dbReference type="GO" id="GO:0005737">
    <property type="term" value="C:cytoplasm"/>
    <property type="evidence" value="ECO:0007669"/>
    <property type="project" value="TreeGrafter"/>
</dbReference>
<proteinExistence type="predicted"/>
<accession>A0A8T2ZV21</accession>
<dbReference type="AlphaFoldDB" id="A0A8T2ZV21"/>
<dbReference type="SUPFAM" id="SSF51905">
    <property type="entry name" value="FAD/NAD(P)-binding domain"/>
    <property type="match status" value="1"/>
</dbReference>
<dbReference type="Gene3D" id="3.50.50.100">
    <property type="match status" value="1"/>
</dbReference>
<dbReference type="EMBL" id="JACEGQ020000001">
    <property type="protein sequence ID" value="KAH8520632.1"/>
    <property type="molecule type" value="Genomic_DNA"/>
</dbReference>
<name>A0A8T2ZV21_POPDE</name>
<keyword evidence="3" id="KW-0560">Oxidoreductase</keyword>
<reference evidence="4" key="1">
    <citation type="journal article" date="2021" name="J. Hered.">
        <title>Genome Assembly of Salicaceae Populus deltoides (Eastern Cottonwood) I-69 Based on Nanopore Sequencing and Hi-C Technologies.</title>
        <authorList>
            <person name="Bai S."/>
            <person name="Wu H."/>
            <person name="Zhang J."/>
            <person name="Pan Z."/>
            <person name="Zhao W."/>
            <person name="Li Z."/>
            <person name="Tong C."/>
        </authorList>
    </citation>
    <scope>NUCLEOTIDE SEQUENCE</scope>
    <source>
        <tissue evidence="4">Leaf</tissue>
    </source>
</reference>
<keyword evidence="5" id="KW-1185">Reference proteome</keyword>
<dbReference type="Proteomes" id="UP000807159">
    <property type="component" value="Chromosome 1"/>
</dbReference>
<dbReference type="InterPro" id="IPR036188">
    <property type="entry name" value="FAD/NAD-bd_sf"/>
</dbReference>
<dbReference type="PANTHER" id="PTHR43735">
    <property type="entry name" value="APOPTOSIS-INDUCING FACTOR 1"/>
    <property type="match status" value="1"/>
</dbReference>
<evidence type="ECO:0000256" key="2">
    <source>
        <dbReference type="ARBA" id="ARBA00022827"/>
    </source>
</evidence>
<keyword evidence="1" id="KW-0285">Flavoprotein</keyword>
<dbReference type="GO" id="GO:0050660">
    <property type="term" value="F:flavin adenine dinucleotide binding"/>
    <property type="evidence" value="ECO:0007669"/>
    <property type="project" value="TreeGrafter"/>
</dbReference>
<sequence length="142" mass="15267">MAVDGHSIAYDYLVIARPQGCRQKLSQGDFMNSKQHNMSAQSFRIVGGGPSGVEVAGEIAEIKQGVATQNHALVEAKNLKLLMGGKELKMSTYKPGAAVEIVSLGRKEAVARRSFGTMIGKFPGMIKSKDLLVGKTRKYRGA</sequence>
<dbReference type="GO" id="GO:0004174">
    <property type="term" value="F:electron-transferring-flavoprotein dehydrogenase activity"/>
    <property type="evidence" value="ECO:0007669"/>
    <property type="project" value="TreeGrafter"/>
</dbReference>
<evidence type="ECO:0000313" key="5">
    <source>
        <dbReference type="Proteomes" id="UP000807159"/>
    </source>
</evidence>
<dbReference type="PANTHER" id="PTHR43735:SF3">
    <property type="entry name" value="FERROPTOSIS SUPPRESSOR PROTEIN 1"/>
    <property type="match status" value="1"/>
</dbReference>
<gene>
    <name evidence="4" type="ORF">H0E87_001901</name>
</gene>
<protein>
    <recommendedName>
        <fullName evidence="6">FAD/NAD(P)-binding domain-containing protein</fullName>
    </recommendedName>
</protein>
<evidence type="ECO:0008006" key="6">
    <source>
        <dbReference type="Google" id="ProtNLM"/>
    </source>
</evidence>
<evidence type="ECO:0000256" key="3">
    <source>
        <dbReference type="ARBA" id="ARBA00023002"/>
    </source>
</evidence>
<evidence type="ECO:0000313" key="4">
    <source>
        <dbReference type="EMBL" id="KAH8520632.1"/>
    </source>
</evidence>
<organism evidence="4 5">
    <name type="scientific">Populus deltoides</name>
    <name type="common">Eastern poplar</name>
    <name type="synonym">Eastern cottonwood</name>
    <dbReference type="NCBI Taxonomy" id="3696"/>
    <lineage>
        <taxon>Eukaryota</taxon>
        <taxon>Viridiplantae</taxon>
        <taxon>Streptophyta</taxon>
        <taxon>Embryophyta</taxon>
        <taxon>Tracheophyta</taxon>
        <taxon>Spermatophyta</taxon>
        <taxon>Magnoliopsida</taxon>
        <taxon>eudicotyledons</taxon>
        <taxon>Gunneridae</taxon>
        <taxon>Pentapetalae</taxon>
        <taxon>rosids</taxon>
        <taxon>fabids</taxon>
        <taxon>Malpighiales</taxon>
        <taxon>Salicaceae</taxon>
        <taxon>Saliceae</taxon>
        <taxon>Populus</taxon>
    </lineage>
</organism>
<comment type="caution">
    <text evidence="4">The sequence shown here is derived from an EMBL/GenBank/DDBJ whole genome shotgun (WGS) entry which is preliminary data.</text>
</comment>
<evidence type="ECO:0000256" key="1">
    <source>
        <dbReference type="ARBA" id="ARBA00022630"/>
    </source>
</evidence>